<dbReference type="GO" id="GO:0016740">
    <property type="term" value="F:transferase activity"/>
    <property type="evidence" value="ECO:0007669"/>
    <property type="project" value="UniProtKB-KW"/>
</dbReference>
<dbReference type="InterPro" id="IPR007345">
    <property type="entry name" value="Polysacch_pyruvyl_Trfase"/>
</dbReference>
<accession>A0ABW1ZTE6</accession>
<reference evidence="3" key="1">
    <citation type="journal article" date="2019" name="Int. J. Syst. Evol. Microbiol.">
        <title>The Global Catalogue of Microorganisms (GCM) 10K type strain sequencing project: providing services to taxonomists for standard genome sequencing and annotation.</title>
        <authorList>
            <consortium name="The Broad Institute Genomics Platform"/>
            <consortium name="The Broad Institute Genome Sequencing Center for Infectious Disease"/>
            <person name="Wu L."/>
            <person name="Ma J."/>
        </authorList>
    </citation>
    <scope>NUCLEOTIDE SEQUENCE [LARGE SCALE GENOMIC DNA]</scope>
    <source>
        <strain evidence="3">NBRC 111756</strain>
    </source>
</reference>
<organism evidence="2 3">
    <name type="scientific">Marinobacterium aestuariivivens</name>
    <dbReference type="NCBI Taxonomy" id="1698799"/>
    <lineage>
        <taxon>Bacteria</taxon>
        <taxon>Pseudomonadati</taxon>
        <taxon>Pseudomonadota</taxon>
        <taxon>Gammaproteobacteria</taxon>
        <taxon>Oceanospirillales</taxon>
        <taxon>Oceanospirillaceae</taxon>
        <taxon>Marinobacterium</taxon>
    </lineage>
</organism>
<comment type="caution">
    <text evidence="2">The sequence shown here is derived from an EMBL/GenBank/DDBJ whole genome shotgun (WGS) entry which is preliminary data.</text>
</comment>
<dbReference type="Proteomes" id="UP001596422">
    <property type="component" value="Unassembled WGS sequence"/>
</dbReference>
<dbReference type="Pfam" id="PF04230">
    <property type="entry name" value="PS_pyruv_trans"/>
    <property type="match status" value="1"/>
</dbReference>
<evidence type="ECO:0000259" key="1">
    <source>
        <dbReference type="Pfam" id="PF04230"/>
    </source>
</evidence>
<name>A0ABW1ZTE6_9GAMM</name>
<keyword evidence="3" id="KW-1185">Reference proteome</keyword>
<sequence>MFKNNGGGFRIAYYEASGGNVGDDLNLIVWGYFFNGYIRGDSETALIGIGSVLDNRFDAIRSKIVFGAGARSSDTVPDMSDGSWDIRFVRGPNTVKALGIPEIKYISDPAILTPLVYSTLKKSRRKSGRVGLVPYLHTNFEYARLLGGVAELDVISVKQPPEIFIQKLLGCDYVYAEAMHGAILADAFRIPWKPIRISNKEHEKDTHDFKWNDWLGSLDMHSDFITLPNFYDDTSWRGSLKKRLESIIGGVKLKTNREEWCLSNEELLSKRVDQILESIEILKKEMS</sequence>
<dbReference type="EMBL" id="JBHSWE010000001">
    <property type="protein sequence ID" value="MFC6669015.1"/>
    <property type="molecule type" value="Genomic_DNA"/>
</dbReference>
<keyword evidence="2" id="KW-0808">Transferase</keyword>
<evidence type="ECO:0000313" key="2">
    <source>
        <dbReference type="EMBL" id="MFC6669015.1"/>
    </source>
</evidence>
<feature type="domain" description="Polysaccharide pyruvyl transferase" evidence="1">
    <location>
        <begin position="57"/>
        <end position="192"/>
    </location>
</feature>
<evidence type="ECO:0000313" key="3">
    <source>
        <dbReference type="Proteomes" id="UP001596422"/>
    </source>
</evidence>
<dbReference type="RefSeq" id="WP_379907561.1">
    <property type="nucleotide sequence ID" value="NZ_JBHSWE010000001.1"/>
</dbReference>
<gene>
    <name evidence="2" type="ORF">ACFQDL_01990</name>
</gene>
<proteinExistence type="predicted"/>
<protein>
    <submittedName>
        <fullName evidence="2">Polysaccharide pyruvyl transferase family protein</fullName>
    </submittedName>
</protein>